<reference evidence="2" key="1">
    <citation type="journal article" date="2020" name="Phytopathology">
        <title>Genome Sequence Resources of Colletotrichum truncatum, C. plurivorum, C. musicola, and C. sojae: Four Species Pathogenic to Soybean (Glycine max).</title>
        <authorList>
            <person name="Rogerio F."/>
            <person name="Boufleur T.R."/>
            <person name="Ciampi-Guillardi M."/>
            <person name="Sukno S.A."/>
            <person name="Thon M.R."/>
            <person name="Massola Junior N.S."/>
            <person name="Baroncelli R."/>
        </authorList>
    </citation>
    <scope>NUCLEOTIDE SEQUENCE</scope>
    <source>
        <strain evidence="2">LFN0074</strain>
    </source>
</reference>
<accession>A0A8H6J194</accession>
<feature type="compositionally biased region" description="Low complexity" evidence="1">
    <location>
        <begin position="118"/>
        <end position="128"/>
    </location>
</feature>
<evidence type="ECO:0000256" key="1">
    <source>
        <dbReference type="SAM" id="MobiDB-lite"/>
    </source>
</evidence>
<evidence type="ECO:0000313" key="3">
    <source>
        <dbReference type="Proteomes" id="UP000639643"/>
    </source>
</evidence>
<keyword evidence="3" id="KW-1185">Reference proteome</keyword>
<dbReference type="SUPFAM" id="SSF54768">
    <property type="entry name" value="dsRNA-binding domain-like"/>
    <property type="match status" value="1"/>
</dbReference>
<name>A0A8H6J194_9PEZI</name>
<feature type="region of interest" description="Disordered" evidence="1">
    <location>
        <begin position="84"/>
        <end position="128"/>
    </location>
</feature>
<dbReference type="Gene3D" id="3.30.160.20">
    <property type="match status" value="1"/>
</dbReference>
<dbReference type="Proteomes" id="UP000639643">
    <property type="component" value="Unassembled WGS sequence"/>
</dbReference>
<comment type="caution">
    <text evidence="2">The sequence shown here is derived from an EMBL/GenBank/DDBJ whole genome shotgun (WGS) entry which is preliminary data.</text>
</comment>
<dbReference type="CDD" id="cd00048">
    <property type="entry name" value="DSRM_SF"/>
    <property type="match status" value="1"/>
</dbReference>
<organism evidence="2 3">
    <name type="scientific">Colletotrichum musicola</name>
    <dbReference type="NCBI Taxonomy" id="2175873"/>
    <lineage>
        <taxon>Eukaryota</taxon>
        <taxon>Fungi</taxon>
        <taxon>Dikarya</taxon>
        <taxon>Ascomycota</taxon>
        <taxon>Pezizomycotina</taxon>
        <taxon>Sordariomycetes</taxon>
        <taxon>Hypocreomycetidae</taxon>
        <taxon>Glomerellales</taxon>
        <taxon>Glomerellaceae</taxon>
        <taxon>Colletotrichum</taxon>
        <taxon>Colletotrichum orchidearum species complex</taxon>
    </lineage>
</organism>
<evidence type="ECO:0000313" key="2">
    <source>
        <dbReference type="EMBL" id="KAF6804201.1"/>
    </source>
</evidence>
<gene>
    <name evidence="2" type="ORF">CMUS01_14901</name>
</gene>
<dbReference type="EMBL" id="WIGM01001149">
    <property type="protein sequence ID" value="KAF6804201.1"/>
    <property type="molecule type" value="Genomic_DNA"/>
</dbReference>
<dbReference type="AlphaFoldDB" id="A0A8H6J194"/>
<sequence length="128" mass="14349">MGGFYMQYLESLCRRRGWRDPSYECYRDTSGYTCLVLVNGREYQTDLAYESDSLAQENAAMRAFMVCRNFSVNGGMLARNGIVQGLPATETGRRSKKSSRHTSSSHGSRESHRRSGHHSSSSSTASFD</sequence>
<protein>
    <submittedName>
        <fullName evidence="2">Double-stranded RNA binding motif protein</fullName>
    </submittedName>
</protein>
<dbReference type="OrthoDB" id="5274873at2759"/>
<proteinExistence type="predicted"/>